<evidence type="ECO:0000256" key="1">
    <source>
        <dbReference type="SAM" id="MobiDB-lite"/>
    </source>
</evidence>
<feature type="chain" id="PRO_5020758796" evidence="3">
    <location>
        <begin position="19"/>
        <end position="713"/>
    </location>
</feature>
<evidence type="ECO:0000313" key="4">
    <source>
        <dbReference type="EMBL" id="QBM87677.1"/>
    </source>
</evidence>
<dbReference type="STRING" id="2163413.A0A4P6XK32"/>
<protein>
    <submittedName>
        <fullName evidence="4">Uncharacterized protein</fullName>
    </submittedName>
</protein>
<keyword evidence="2" id="KW-1133">Transmembrane helix</keyword>
<keyword evidence="2" id="KW-0472">Membrane</keyword>
<dbReference type="Proteomes" id="UP000292447">
    <property type="component" value="Chromosome II"/>
</dbReference>
<sequence>MSWSRALFNILLAGLCFAQGVLSALAYRQRHFEQILIFTIAVFALGVCLSAASYFQSSMIVILLQCVLSSFFLASSVSLVVFLGDNPSRLEAGALPPHYFPVILSLIFAAMIAIGASITYDLTSRKTYLHSSLERSGDPESEATGWQSDLLLVDELSLNKSHRASFQPPIVHLELDRHLNSEKTLRNKDSDGTLVVPIMSREDEISLNWLIQASMSNQHLYDDNTENWMSTKPVTLGGDKLLSSRQFARLAVPTNSIIPAFGNMNPEVRISRSNTTGLLFVPKRSQTNRSVPRDSVVVEKRLRSVSLTRRLSTSQVLDSFRPASTCSKLNSVHLGEKIDDTAQDGDLKSEGFDDDHSTYHKPTQSTNVQHLQAQPKMMSQQERALMRKSYLSYDISDSKRPLHQGASDHLMVLRSQPALYPAFEPQLEKESSQSPVASIYGPDMLDGLESIPMAAPRWDGLGEMEKGTMKNISLQEWETSKDQWLQLRTDNNPIIFSANRQRKLSGAVSALSAPSLHTYREQPTNGSQVSANTFSTLNETLFRCVTPPQQISATTLEHPALDASPIKKMIGRFKRKDISAGNKSPTAPKKHKHSSSIANSMISVASGLSSKSGSPRKARKMFFSRVLLELPKRPVFGSTATLTRGAPTLKQDASVVPTYKFHPSLSSDKFWDSETGDYLDKSRVSSVPSAVIGEYDREKWRTMKELQRNSIDL</sequence>
<gene>
    <name evidence="4" type="ORF">METSCH_B08840</name>
</gene>
<dbReference type="EMBL" id="CP034457">
    <property type="protein sequence ID" value="QBM87677.1"/>
    <property type="molecule type" value="Genomic_DNA"/>
</dbReference>
<accession>A0A4P6XK32</accession>
<keyword evidence="2" id="KW-0812">Transmembrane</keyword>
<feature type="transmembrane region" description="Helical" evidence="2">
    <location>
        <begin position="99"/>
        <end position="120"/>
    </location>
</feature>
<organism evidence="4 5">
    <name type="scientific">Metschnikowia aff. pulcherrima</name>
    <dbReference type="NCBI Taxonomy" id="2163413"/>
    <lineage>
        <taxon>Eukaryota</taxon>
        <taxon>Fungi</taxon>
        <taxon>Dikarya</taxon>
        <taxon>Ascomycota</taxon>
        <taxon>Saccharomycotina</taxon>
        <taxon>Pichiomycetes</taxon>
        <taxon>Metschnikowiaceae</taxon>
        <taxon>Metschnikowia</taxon>
    </lineage>
</organism>
<keyword evidence="5" id="KW-1185">Reference proteome</keyword>
<evidence type="ECO:0000256" key="2">
    <source>
        <dbReference type="SAM" id="Phobius"/>
    </source>
</evidence>
<evidence type="ECO:0000256" key="3">
    <source>
        <dbReference type="SAM" id="SignalP"/>
    </source>
</evidence>
<proteinExistence type="predicted"/>
<feature type="signal peptide" evidence="3">
    <location>
        <begin position="1"/>
        <end position="18"/>
    </location>
</feature>
<feature type="transmembrane region" description="Helical" evidence="2">
    <location>
        <begin position="36"/>
        <end position="55"/>
    </location>
</feature>
<feature type="region of interest" description="Disordered" evidence="1">
    <location>
        <begin position="577"/>
        <end position="596"/>
    </location>
</feature>
<keyword evidence="3" id="KW-0732">Signal</keyword>
<evidence type="ECO:0000313" key="5">
    <source>
        <dbReference type="Proteomes" id="UP000292447"/>
    </source>
</evidence>
<name>A0A4P6XK32_9ASCO</name>
<dbReference type="AlphaFoldDB" id="A0A4P6XK32"/>
<feature type="transmembrane region" description="Helical" evidence="2">
    <location>
        <begin position="62"/>
        <end position="84"/>
    </location>
</feature>
<reference evidence="5" key="1">
    <citation type="submission" date="2019-03" db="EMBL/GenBank/DDBJ databases">
        <title>Snf2 controls pulcherriminic acid biosynthesis and connects pigmentation and antifungal activity of the yeast Metschnikowia pulcherrima.</title>
        <authorList>
            <person name="Gore-Lloyd D."/>
            <person name="Sumann I."/>
            <person name="Brachmann A.O."/>
            <person name="Schneeberger K."/>
            <person name="Ortiz-Merino R.A."/>
            <person name="Moreno-Beltran M."/>
            <person name="Schlaefli M."/>
            <person name="Kirner P."/>
            <person name="Santos Kron A."/>
            <person name="Wolfe K.H."/>
            <person name="Piel J."/>
            <person name="Ahrens C.H."/>
            <person name="Henk D."/>
            <person name="Freimoser F.M."/>
        </authorList>
    </citation>
    <scope>NUCLEOTIDE SEQUENCE [LARGE SCALE GENOMIC DNA]</scope>
    <source>
        <strain evidence="5">APC 1.2</strain>
    </source>
</reference>